<accession>A0AAW2Z9I7</accession>
<organism evidence="1 2">
    <name type="scientific">Acrasis kona</name>
    <dbReference type="NCBI Taxonomy" id="1008807"/>
    <lineage>
        <taxon>Eukaryota</taxon>
        <taxon>Discoba</taxon>
        <taxon>Heterolobosea</taxon>
        <taxon>Tetramitia</taxon>
        <taxon>Eutetramitia</taxon>
        <taxon>Acrasidae</taxon>
        <taxon>Acrasis</taxon>
    </lineage>
</organism>
<comment type="caution">
    <text evidence="1">The sequence shown here is derived from an EMBL/GenBank/DDBJ whole genome shotgun (WGS) entry which is preliminary data.</text>
</comment>
<dbReference type="EMBL" id="JAOPGA020001182">
    <property type="protein sequence ID" value="KAL0485907.1"/>
    <property type="molecule type" value="Genomic_DNA"/>
</dbReference>
<sequence>MKSFDDLVLICPVIDENRIKYLLNHLQYHIHETGSNHLPAELALVYAAQAHTFRSNGQIEVGDVLYQKCRETLVPVFDQVETNFLVAACYASIASYQLTYHDYQKAKFFISNGLSYFGNIPPDKLANKEKVVLYTLLFQQVSLNTQDVCKLFDLLIYYCKMHGYTGEVDPMNADDVRHLLVYLGENIKANIEQPDRTTQVMLLYLNSIGYGSLIKRNSEVEEPDYTTLRAITDDFVKLLNHPFFPQVNGMIGISIMAAANVYISIMKRSPSSEIMMQLRTCFDLLLQIITRNETMKPKYAEGMCEIENFISVYDNVCKSVGDLSFMPSCGGIVLL</sequence>
<keyword evidence="2" id="KW-1185">Reference proteome</keyword>
<dbReference type="AlphaFoldDB" id="A0AAW2Z9I7"/>
<keyword evidence="1" id="KW-0812">Transmembrane</keyword>
<proteinExistence type="predicted"/>
<name>A0AAW2Z9I7_9EUKA</name>
<evidence type="ECO:0000313" key="2">
    <source>
        <dbReference type="Proteomes" id="UP001431209"/>
    </source>
</evidence>
<dbReference type="Proteomes" id="UP001431209">
    <property type="component" value="Unassembled WGS sequence"/>
</dbReference>
<protein>
    <submittedName>
        <fullName evidence="1">1 TM domain-containing transmembrane protein</fullName>
    </submittedName>
</protein>
<reference evidence="1 2" key="1">
    <citation type="submission" date="2024-03" db="EMBL/GenBank/DDBJ databases">
        <title>The Acrasis kona genome and developmental transcriptomes reveal deep origins of eukaryotic multicellular pathways.</title>
        <authorList>
            <person name="Sheikh S."/>
            <person name="Fu C.-J."/>
            <person name="Brown M.W."/>
            <person name="Baldauf S.L."/>
        </authorList>
    </citation>
    <scope>NUCLEOTIDE SEQUENCE [LARGE SCALE GENOMIC DNA]</scope>
    <source>
        <strain evidence="1 2">ATCC MYA-3509</strain>
    </source>
</reference>
<keyword evidence="1" id="KW-0472">Membrane</keyword>
<gene>
    <name evidence="1" type="ORF">AKO1_002176</name>
</gene>
<evidence type="ECO:0000313" key="1">
    <source>
        <dbReference type="EMBL" id="KAL0485907.1"/>
    </source>
</evidence>